<gene>
    <name evidence="1" type="ORF">chiPu_0014308</name>
</gene>
<dbReference type="Proteomes" id="UP000287033">
    <property type="component" value="Unassembled WGS sequence"/>
</dbReference>
<organism evidence="1 2">
    <name type="scientific">Chiloscyllium punctatum</name>
    <name type="common">Brownbanded bambooshark</name>
    <name type="synonym">Hemiscyllium punctatum</name>
    <dbReference type="NCBI Taxonomy" id="137246"/>
    <lineage>
        <taxon>Eukaryota</taxon>
        <taxon>Metazoa</taxon>
        <taxon>Chordata</taxon>
        <taxon>Craniata</taxon>
        <taxon>Vertebrata</taxon>
        <taxon>Chondrichthyes</taxon>
        <taxon>Elasmobranchii</taxon>
        <taxon>Galeomorphii</taxon>
        <taxon>Galeoidea</taxon>
        <taxon>Orectolobiformes</taxon>
        <taxon>Hemiscylliidae</taxon>
        <taxon>Chiloscyllium</taxon>
    </lineage>
</organism>
<accession>A0A401SZL2</accession>
<name>A0A401SZL2_CHIPU</name>
<evidence type="ECO:0000313" key="2">
    <source>
        <dbReference type="Proteomes" id="UP000287033"/>
    </source>
</evidence>
<protein>
    <submittedName>
        <fullName evidence="1">Uncharacterized protein</fullName>
    </submittedName>
</protein>
<dbReference type="OrthoDB" id="8808584at2759"/>
<proteinExistence type="predicted"/>
<dbReference type="AlphaFoldDB" id="A0A401SZL2"/>
<dbReference type="EMBL" id="BEZZ01000747">
    <property type="protein sequence ID" value="GCC35820.1"/>
    <property type="molecule type" value="Genomic_DNA"/>
</dbReference>
<reference evidence="1 2" key="1">
    <citation type="journal article" date="2018" name="Nat. Ecol. Evol.">
        <title>Shark genomes provide insights into elasmobranch evolution and the origin of vertebrates.</title>
        <authorList>
            <person name="Hara Y"/>
            <person name="Yamaguchi K"/>
            <person name="Onimaru K"/>
            <person name="Kadota M"/>
            <person name="Koyanagi M"/>
            <person name="Keeley SD"/>
            <person name="Tatsumi K"/>
            <person name="Tanaka K"/>
            <person name="Motone F"/>
            <person name="Kageyama Y"/>
            <person name="Nozu R"/>
            <person name="Adachi N"/>
            <person name="Nishimura O"/>
            <person name="Nakagawa R"/>
            <person name="Tanegashima C"/>
            <person name="Kiyatake I"/>
            <person name="Matsumoto R"/>
            <person name="Murakumo K"/>
            <person name="Nishida K"/>
            <person name="Terakita A"/>
            <person name="Kuratani S"/>
            <person name="Sato K"/>
            <person name="Hyodo S Kuraku.S."/>
        </authorList>
    </citation>
    <scope>NUCLEOTIDE SEQUENCE [LARGE SCALE GENOMIC DNA]</scope>
</reference>
<evidence type="ECO:0000313" key="1">
    <source>
        <dbReference type="EMBL" id="GCC35820.1"/>
    </source>
</evidence>
<comment type="caution">
    <text evidence="1">The sequence shown here is derived from an EMBL/GenBank/DDBJ whole genome shotgun (WGS) entry which is preliminary data.</text>
</comment>
<keyword evidence="2" id="KW-1185">Reference proteome</keyword>
<sequence length="126" mass="14259">MQVELDAHAALRTKDELKRCSGVGLHLDNNPYTVGVLKRKRKDTNETDVFSIILKANEELLKSTGSKIIEHGDILVDNSRNAMICNNSPRSCLWPRAKDGNVYVPYKLGREYSKQLSLIFVLDKKT</sequence>